<keyword evidence="8 9" id="KW-0472">Membrane</keyword>
<keyword evidence="14" id="KW-1185">Reference proteome</keyword>
<evidence type="ECO:0000256" key="6">
    <source>
        <dbReference type="ARBA" id="ARBA00022692"/>
    </source>
</evidence>
<evidence type="ECO:0000256" key="7">
    <source>
        <dbReference type="ARBA" id="ARBA00022989"/>
    </source>
</evidence>
<evidence type="ECO:0000256" key="9">
    <source>
        <dbReference type="SAM" id="Phobius"/>
    </source>
</evidence>
<proteinExistence type="predicted"/>
<feature type="transmembrane region" description="Helical" evidence="9">
    <location>
        <begin position="67"/>
        <end position="86"/>
    </location>
</feature>
<comment type="caution">
    <text evidence="11">The sequence shown here is derived from an EMBL/GenBank/DDBJ whole genome shotgun (WGS) entry which is preliminary data.</text>
</comment>
<dbReference type="Pfam" id="PF13641">
    <property type="entry name" value="Glyco_tranf_2_3"/>
    <property type="match status" value="1"/>
</dbReference>
<evidence type="ECO:0000256" key="1">
    <source>
        <dbReference type="ARBA" id="ARBA00004127"/>
    </source>
</evidence>
<dbReference type="SUPFAM" id="SSF53448">
    <property type="entry name" value="Nucleotide-diphospho-sugar transferases"/>
    <property type="match status" value="1"/>
</dbReference>
<feature type="transmembrane region" description="Helical" evidence="9">
    <location>
        <begin position="477"/>
        <end position="497"/>
    </location>
</feature>
<dbReference type="InterPro" id="IPR003919">
    <property type="entry name" value="Cell_synth_A"/>
</dbReference>
<dbReference type="GO" id="GO:0005886">
    <property type="term" value="C:plasma membrane"/>
    <property type="evidence" value="ECO:0007669"/>
    <property type="project" value="UniProtKB-SubCell"/>
</dbReference>
<dbReference type="GO" id="GO:0012505">
    <property type="term" value="C:endomembrane system"/>
    <property type="evidence" value="ECO:0007669"/>
    <property type="project" value="UniProtKB-SubCell"/>
</dbReference>
<dbReference type="InterPro" id="IPR029044">
    <property type="entry name" value="Nucleotide-diphossugar_trans"/>
</dbReference>
<feature type="transmembrane region" description="Helical" evidence="9">
    <location>
        <begin position="403"/>
        <end position="421"/>
    </location>
</feature>
<evidence type="ECO:0000256" key="8">
    <source>
        <dbReference type="ARBA" id="ARBA00023136"/>
    </source>
</evidence>
<evidence type="ECO:0000259" key="10">
    <source>
        <dbReference type="Pfam" id="PF07238"/>
    </source>
</evidence>
<gene>
    <name evidence="12" type="ORF">BST63_31305</name>
    <name evidence="11" type="ORF">BSZ18_13345</name>
</gene>
<evidence type="ECO:0000313" key="13">
    <source>
        <dbReference type="Proteomes" id="UP000193553"/>
    </source>
</evidence>
<dbReference type="PANTHER" id="PTHR43867">
    <property type="entry name" value="CELLULOSE SYNTHASE CATALYTIC SUBUNIT A [UDP-FORMING]"/>
    <property type="match status" value="1"/>
</dbReference>
<evidence type="ECO:0000313" key="12">
    <source>
        <dbReference type="EMBL" id="OSJ22490.1"/>
    </source>
</evidence>
<keyword evidence="5 11" id="KW-0808">Transferase</keyword>
<dbReference type="PRINTS" id="PR01439">
    <property type="entry name" value="CELLSNTHASEA"/>
</dbReference>
<organism evidence="11 13">
    <name type="scientific">Bradyrhizobium canariense</name>
    <dbReference type="NCBI Taxonomy" id="255045"/>
    <lineage>
        <taxon>Bacteria</taxon>
        <taxon>Pseudomonadati</taxon>
        <taxon>Pseudomonadota</taxon>
        <taxon>Alphaproteobacteria</taxon>
        <taxon>Hyphomicrobiales</taxon>
        <taxon>Nitrobacteraceae</taxon>
        <taxon>Bradyrhizobium</taxon>
    </lineage>
</organism>
<dbReference type="OrthoDB" id="9806824at2"/>
<feature type="transmembrane region" description="Helical" evidence="9">
    <location>
        <begin position="503"/>
        <end position="529"/>
    </location>
</feature>
<keyword evidence="2" id="KW-1003">Cell membrane</keyword>
<keyword evidence="3" id="KW-0997">Cell inner membrane</keyword>
<dbReference type="PANTHER" id="PTHR43867:SF2">
    <property type="entry name" value="CELLULOSE SYNTHASE CATALYTIC SUBUNIT A [UDP-FORMING]"/>
    <property type="match status" value="1"/>
</dbReference>
<name>A0A1X3H909_9BRAD</name>
<reference evidence="13 14" key="1">
    <citation type="submission" date="2017-03" db="EMBL/GenBank/DDBJ databases">
        <title>Whole genome sequences of fourteen strains of Bradyrhizobium canariense and one strain of Bradyrhizobium japonicum isolated from Lupinus (Papilionoideae: Genisteae) species in Algeria.</title>
        <authorList>
            <person name="Crovadore J."/>
            <person name="Chekireb D."/>
            <person name="Brachmann A."/>
            <person name="Chablais R."/>
            <person name="Cochard B."/>
            <person name="Lefort F."/>
        </authorList>
    </citation>
    <scope>NUCLEOTIDE SEQUENCE [LARGE SCALE GENOMIC DNA]</scope>
    <source>
        <strain evidence="11 13">UBMA195</strain>
        <strain evidence="12 14">UBMAN05</strain>
    </source>
</reference>
<dbReference type="Proteomes" id="UP000193553">
    <property type="component" value="Unassembled WGS sequence"/>
</dbReference>
<dbReference type="AlphaFoldDB" id="A0A1X3H909"/>
<dbReference type="GO" id="GO:0006011">
    <property type="term" value="P:UDP-alpha-D-glucose metabolic process"/>
    <property type="evidence" value="ECO:0007669"/>
    <property type="project" value="InterPro"/>
</dbReference>
<feature type="domain" description="PilZ" evidence="10">
    <location>
        <begin position="534"/>
        <end position="618"/>
    </location>
</feature>
<dbReference type="GO" id="GO:0016759">
    <property type="term" value="F:cellulose synthase activity"/>
    <property type="evidence" value="ECO:0007669"/>
    <property type="project" value="InterPro"/>
</dbReference>
<dbReference type="SUPFAM" id="SSF141371">
    <property type="entry name" value="PilZ domain-like"/>
    <property type="match status" value="1"/>
</dbReference>
<evidence type="ECO:0000256" key="2">
    <source>
        <dbReference type="ARBA" id="ARBA00022475"/>
    </source>
</evidence>
<keyword evidence="4" id="KW-0328">Glycosyltransferase</keyword>
<dbReference type="Proteomes" id="UP000193884">
    <property type="component" value="Unassembled WGS sequence"/>
</dbReference>
<dbReference type="EMBL" id="NAFI01000167">
    <property type="protein sequence ID" value="OSJ11972.1"/>
    <property type="molecule type" value="Genomic_DNA"/>
</dbReference>
<dbReference type="CDD" id="cd06421">
    <property type="entry name" value="CESA_CelA_like"/>
    <property type="match status" value="1"/>
</dbReference>
<comment type="subcellular location">
    <subcellularLocation>
        <location evidence="1">Endomembrane system</location>
        <topology evidence="1">Multi-pass membrane protein</topology>
    </subcellularLocation>
</comment>
<dbReference type="RefSeq" id="WP_085361226.1">
    <property type="nucleotide sequence ID" value="NZ_NAFC01000174.1"/>
</dbReference>
<feature type="transmembrane region" description="Helical" evidence="9">
    <location>
        <begin position="29"/>
        <end position="47"/>
    </location>
</feature>
<evidence type="ECO:0000313" key="11">
    <source>
        <dbReference type="EMBL" id="OSJ11972.1"/>
    </source>
</evidence>
<evidence type="ECO:0000313" key="14">
    <source>
        <dbReference type="Proteomes" id="UP000193884"/>
    </source>
</evidence>
<protein>
    <submittedName>
        <fullName evidence="11">Glycosyl transferase family 2</fullName>
    </submittedName>
</protein>
<evidence type="ECO:0000256" key="4">
    <source>
        <dbReference type="ARBA" id="ARBA00022676"/>
    </source>
</evidence>
<feature type="transmembrane region" description="Helical" evidence="9">
    <location>
        <begin position="371"/>
        <end position="391"/>
    </location>
</feature>
<dbReference type="GO" id="GO:0035438">
    <property type="term" value="F:cyclic-di-GMP binding"/>
    <property type="evidence" value="ECO:0007669"/>
    <property type="project" value="InterPro"/>
</dbReference>
<keyword evidence="6 9" id="KW-0812">Transmembrane</keyword>
<evidence type="ECO:0000256" key="3">
    <source>
        <dbReference type="ARBA" id="ARBA00022519"/>
    </source>
</evidence>
<evidence type="ECO:0000256" key="5">
    <source>
        <dbReference type="ARBA" id="ARBA00022679"/>
    </source>
</evidence>
<sequence>MIAALTPGLIALGFCVAVLPWLRHENSTARSLMISIALLLMIRYFGWRMTATVPPVGWTADFAVGSVFLFVEAVSLAAGALTLVFLSRSTNRTPQVEVNRRWLAGRQAPLIDVFICTYNEETSILERTIIGATGMNYPNYRVWVLDDGRRDWLEKLAGQLSCRYLARPDNKDAKAGNINHALRHVAELADPPDFISILDADFVPMPEFLSRATCLFRDQGVGVVQTPQHFINADPIQTNLAATKVWPDEQRFFFDILMPSKDAWGVAFCCGTSSVIRFSSLVKIGGFPTDSVTEDYLLTLRLTEIGSRTVYLNERLTLGLAPEGLKEYITQRSRWCLGFMQIFRGRSGPFSRRSQLDVVDRLSLIEAFMSWTSTYVVKVFGLVVPSLYLLFGIKAVQADLFELLGYFLPFYVWYSLTMAWISRGRSMAVMSDVAQYIALPAVLKAVAAGLLQTQGHTFKVTAKGGDRDQRFVEWPLLRVYGTALAITLAGIVYAFVLHVQGDMIAYGGLALAWSLYNAIILLIVCLVSIEQPRRRKAERFERDEPVLFNIGSRQCIYRLADMSITGARFVSDNPPPVGTAVRCTLQERNVAALVVRRTGNGFAIRFDETLNTRIALIRAFYSGDYVSAFTGIHAAPIGKALMMRIFG</sequence>
<dbReference type="Pfam" id="PF07238">
    <property type="entry name" value="PilZ"/>
    <property type="match status" value="1"/>
</dbReference>
<dbReference type="EMBL" id="NAFK01000175">
    <property type="protein sequence ID" value="OSJ22490.1"/>
    <property type="molecule type" value="Genomic_DNA"/>
</dbReference>
<accession>A0A1X3H909</accession>
<feature type="transmembrane region" description="Helical" evidence="9">
    <location>
        <begin position="6"/>
        <end position="22"/>
    </location>
</feature>
<dbReference type="InterPro" id="IPR009875">
    <property type="entry name" value="PilZ_domain"/>
</dbReference>
<dbReference type="Gene3D" id="3.90.550.10">
    <property type="entry name" value="Spore Coat Polysaccharide Biosynthesis Protein SpsA, Chain A"/>
    <property type="match status" value="1"/>
</dbReference>
<keyword evidence="7 9" id="KW-1133">Transmembrane helix</keyword>
<dbReference type="InterPro" id="IPR050321">
    <property type="entry name" value="Glycosyltr_2/OpgH_subfam"/>
</dbReference>